<protein>
    <submittedName>
        <fullName evidence="11">ABC transporter ATP-binding protein</fullName>
    </submittedName>
</protein>
<evidence type="ECO:0000256" key="2">
    <source>
        <dbReference type="ARBA" id="ARBA00022448"/>
    </source>
</evidence>
<keyword evidence="9" id="KW-0472">Membrane</keyword>
<gene>
    <name evidence="11" type="ORF">FPZ41_08365</name>
</gene>
<name>A0A5N8WMV8_9ACTN</name>
<keyword evidence="8" id="KW-0406">Ion transport</keyword>
<comment type="subcellular location">
    <subcellularLocation>
        <location evidence="1">Cell membrane</location>
        <topology evidence="1">Peripheral membrane protein</topology>
    </subcellularLocation>
</comment>
<dbReference type="GO" id="GO:0016887">
    <property type="term" value="F:ATP hydrolysis activity"/>
    <property type="evidence" value="ECO:0007669"/>
    <property type="project" value="InterPro"/>
</dbReference>
<feature type="domain" description="ABC transporter" evidence="10">
    <location>
        <begin position="1"/>
        <end position="237"/>
    </location>
</feature>
<evidence type="ECO:0000259" key="10">
    <source>
        <dbReference type="PROSITE" id="PS50893"/>
    </source>
</evidence>
<evidence type="ECO:0000256" key="3">
    <source>
        <dbReference type="ARBA" id="ARBA00022475"/>
    </source>
</evidence>
<dbReference type="SMART" id="SM00382">
    <property type="entry name" value="AAA"/>
    <property type="match status" value="1"/>
</dbReference>
<dbReference type="CDD" id="cd03214">
    <property type="entry name" value="ABC_Iron-Siderophores_B12_Hemin"/>
    <property type="match status" value="1"/>
</dbReference>
<proteinExistence type="predicted"/>
<keyword evidence="2" id="KW-0813">Transport</keyword>
<dbReference type="Pfam" id="PF00005">
    <property type="entry name" value="ABC_tran"/>
    <property type="match status" value="1"/>
</dbReference>
<dbReference type="Gene3D" id="3.40.50.300">
    <property type="entry name" value="P-loop containing nucleotide triphosphate hydrolases"/>
    <property type="match status" value="1"/>
</dbReference>
<comment type="caution">
    <text evidence="11">The sequence shown here is derived from an EMBL/GenBank/DDBJ whole genome shotgun (WGS) entry which is preliminary data.</text>
</comment>
<evidence type="ECO:0000256" key="6">
    <source>
        <dbReference type="ARBA" id="ARBA00022840"/>
    </source>
</evidence>
<dbReference type="InterPro" id="IPR017871">
    <property type="entry name" value="ABC_transporter-like_CS"/>
</dbReference>
<evidence type="ECO:0000256" key="4">
    <source>
        <dbReference type="ARBA" id="ARBA00022496"/>
    </source>
</evidence>
<sequence>MRAESVQLGYGERLVVDKLDLEIPEDTVTSIIGPNGCGKSTLLRSMARLLTPSSGSVLLDGKQIEKLPSREVAQRVGILPQTPLAPEGLSVAELVARGRYPYQHWYRQWSPADDEAVQDALALTGMDEHAGRVVDELSGGQRQRAWIAMTLAQGTSILLLDEPITYLDLAHQIDVLDLIHRLHIERGTTVVMVLHDLNLAARYADTLVAMREGQILAKGAPAQVLTEDRLKDIFGLSAKVLEDPVSGTPLVVPISAHLNSLQPSG</sequence>
<keyword evidence="12" id="KW-1185">Reference proteome</keyword>
<keyword evidence="3" id="KW-1003">Cell membrane</keyword>
<keyword evidence="4" id="KW-0410">Iron transport</keyword>
<dbReference type="InterPro" id="IPR027417">
    <property type="entry name" value="P-loop_NTPase"/>
</dbReference>
<evidence type="ECO:0000256" key="9">
    <source>
        <dbReference type="ARBA" id="ARBA00023136"/>
    </source>
</evidence>
<dbReference type="Proteomes" id="UP000373149">
    <property type="component" value="Unassembled WGS sequence"/>
</dbReference>
<dbReference type="PROSITE" id="PS00211">
    <property type="entry name" value="ABC_TRANSPORTER_1"/>
    <property type="match status" value="1"/>
</dbReference>
<dbReference type="GO" id="GO:0006826">
    <property type="term" value="P:iron ion transport"/>
    <property type="evidence" value="ECO:0007669"/>
    <property type="project" value="UniProtKB-KW"/>
</dbReference>
<dbReference type="InterPro" id="IPR003593">
    <property type="entry name" value="AAA+_ATPase"/>
</dbReference>
<dbReference type="PANTHER" id="PTHR42771">
    <property type="entry name" value="IRON(3+)-HYDROXAMATE IMPORT ATP-BINDING PROTEIN FHUC"/>
    <property type="match status" value="1"/>
</dbReference>
<keyword evidence="5" id="KW-0547">Nucleotide-binding</keyword>
<organism evidence="11 12">
    <name type="scientific">Streptomyces acidicola</name>
    <dbReference type="NCBI Taxonomy" id="2596892"/>
    <lineage>
        <taxon>Bacteria</taxon>
        <taxon>Bacillati</taxon>
        <taxon>Actinomycetota</taxon>
        <taxon>Actinomycetes</taxon>
        <taxon>Kitasatosporales</taxon>
        <taxon>Streptomycetaceae</taxon>
        <taxon>Streptomyces</taxon>
    </lineage>
</organism>
<dbReference type="EMBL" id="VMNX01000018">
    <property type="protein sequence ID" value="MPY48577.1"/>
    <property type="molecule type" value="Genomic_DNA"/>
</dbReference>
<dbReference type="FunFam" id="3.40.50.300:FF:000134">
    <property type="entry name" value="Iron-enterobactin ABC transporter ATP-binding protein"/>
    <property type="match status" value="1"/>
</dbReference>
<evidence type="ECO:0000256" key="7">
    <source>
        <dbReference type="ARBA" id="ARBA00023004"/>
    </source>
</evidence>
<dbReference type="PANTHER" id="PTHR42771:SF2">
    <property type="entry name" value="IRON(3+)-HYDROXAMATE IMPORT ATP-BINDING PROTEIN FHUC"/>
    <property type="match status" value="1"/>
</dbReference>
<evidence type="ECO:0000256" key="5">
    <source>
        <dbReference type="ARBA" id="ARBA00022741"/>
    </source>
</evidence>
<evidence type="ECO:0000256" key="8">
    <source>
        <dbReference type="ARBA" id="ARBA00023065"/>
    </source>
</evidence>
<keyword evidence="7" id="KW-0408">Iron</keyword>
<keyword evidence="6 11" id="KW-0067">ATP-binding</keyword>
<evidence type="ECO:0000313" key="12">
    <source>
        <dbReference type="Proteomes" id="UP000373149"/>
    </source>
</evidence>
<dbReference type="InterPro" id="IPR003439">
    <property type="entry name" value="ABC_transporter-like_ATP-bd"/>
</dbReference>
<reference evidence="11 12" key="1">
    <citation type="submission" date="2019-09" db="EMBL/GenBank/DDBJ databases">
        <authorList>
            <person name="Duangmal K."/>
            <person name="Teo W.F.A."/>
            <person name="Lipun K."/>
        </authorList>
    </citation>
    <scope>NUCLEOTIDE SEQUENCE [LARGE SCALE GENOMIC DNA]</scope>
    <source>
        <strain evidence="11 12">K1PN6</strain>
    </source>
</reference>
<dbReference type="AlphaFoldDB" id="A0A5N8WMV8"/>
<accession>A0A5N8WMV8</accession>
<dbReference type="GO" id="GO:0005886">
    <property type="term" value="C:plasma membrane"/>
    <property type="evidence" value="ECO:0007669"/>
    <property type="project" value="UniProtKB-SubCell"/>
</dbReference>
<dbReference type="PROSITE" id="PS50893">
    <property type="entry name" value="ABC_TRANSPORTER_2"/>
    <property type="match status" value="1"/>
</dbReference>
<evidence type="ECO:0000256" key="1">
    <source>
        <dbReference type="ARBA" id="ARBA00004202"/>
    </source>
</evidence>
<dbReference type="SUPFAM" id="SSF52540">
    <property type="entry name" value="P-loop containing nucleoside triphosphate hydrolases"/>
    <property type="match status" value="1"/>
</dbReference>
<dbReference type="InterPro" id="IPR051535">
    <property type="entry name" value="Siderophore_ABC-ATPase"/>
</dbReference>
<evidence type="ECO:0000313" key="11">
    <source>
        <dbReference type="EMBL" id="MPY48577.1"/>
    </source>
</evidence>
<dbReference type="GO" id="GO:0005524">
    <property type="term" value="F:ATP binding"/>
    <property type="evidence" value="ECO:0007669"/>
    <property type="project" value="UniProtKB-KW"/>
</dbReference>